<dbReference type="AlphaFoldDB" id="A0A7Z8D2I2"/>
<sequence>MPHNKGEVVKKSRRSSLIILLIFCFFSFESVYATTGIESDVGITLTGRDPNLIEAKPTPIVVPPHSSKLPQTGEVIDEGLFFFGGIMIIIARGLYHLNYRSELKKGNHN</sequence>
<name>A0A7Z8D2I2_CARDV</name>
<organism evidence="2 3">
    <name type="scientific">Carnobacterium divergens</name>
    <name type="common">Lactobacillus divergens</name>
    <dbReference type="NCBI Taxonomy" id="2748"/>
    <lineage>
        <taxon>Bacteria</taxon>
        <taxon>Bacillati</taxon>
        <taxon>Bacillota</taxon>
        <taxon>Bacilli</taxon>
        <taxon>Lactobacillales</taxon>
        <taxon>Carnobacteriaceae</taxon>
        <taxon>Carnobacterium</taxon>
    </lineage>
</organism>
<keyword evidence="1" id="KW-1133">Transmembrane helix</keyword>
<keyword evidence="1" id="KW-0472">Membrane</keyword>
<feature type="transmembrane region" description="Helical" evidence="1">
    <location>
        <begin position="79"/>
        <end position="95"/>
    </location>
</feature>
<reference evidence="2 3" key="1">
    <citation type="journal article" date="2018" name="Int. J. Food Microbiol.">
        <title>Growth of Carnobacterium spp. isolated from chilled vacuum-packaged meat under relevant acidic conditions.</title>
        <authorList>
            <person name="Zhang P."/>
            <person name="Badoni M."/>
            <person name="Ganzle M."/>
            <person name="Yang X."/>
        </authorList>
    </citation>
    <scope>NUCLEOTIDE SEQUENCE [LARGE SCALE GENOMIC DNA]</scope>
    <source>
        <strain evidence="2 3">B2</strain>
    </source>
</reference>
<keyword evidence="1" id="KW-0812">Transmembrane</keyword>
<evidence type="ECO:0008006" key="4">
    <source>
        <dbReference type="Google" id="ProtNLM"/>
    </source>
</evidence>
<evidence type="ECO:0000256" key="1">
    <source>
        <dbReference type="SAM" id="Phobius"/>
    </source>
</evidence>
<evidence type="ECO:0000313" key="2">
    <source>
        <dbReference type="EMBL" id="TFJ28772.1"/>
    </source>
</evidence>
<gene>
    <name evidence="2" type="ORF">CKN69_04360</name>
</gene>
<accession>A0A7Z8D2I2</accession>
<proteinExistence type="predicted"/>
<dbReference type="EMBL" id="NRPP01000007">
    <property type="protein sequence ID" value="TFJ28772.1"/>
    <property type="molecule type" value="Genomic_DNA"/>
</dbReference>
<protein>
    <recommendedName>
        <fullName evidence="4">Gram-positive cocci surface proteins LPxTG domain-containing protein</fullName>
    </recommendedName>
</protein>
<comment type="caution">
    <text evidence="2">The sequence shown here is derived from an EMBL/GenBank/DDBJ whole genome shotgun (WGS) entry which is preliminary data.</text>
</comment>
<dbReference type="RefSeq" id="WP_074402285.1">
    <property type="nucleotide sequence ID" value="NZ_FLLU01000020.1"/>
</dbReference>
<dbReference type="Proteomes" id="UP000297938">
    <property type="component" value="Unassembled WGS sequence"/>
</dbReference>
<evidence type="ECO:0000313" key="3">
    <source>
        <dbReference type="Proteomes" id="UP000297938"/>
    </source>
</evidence>